<protein>
    <recommendedName>
        <fullName evidence="4">Actin cortical patch protein</fullName>
    </recommendedName>
</protein>
<evidence type="ECO:0008006" key="4">
    <source>
        <dbReference type="Google" id="ProtNLM"/>
    </source>
</evidence>
<evidence type="ECO:0000313" key="3">
    <source>
        <dbReference type="Proteomes" id="UP001169217"/>
    </source>
</evidence>
<accession>A0ABQ9Q747</accession>
<organism evidence="2 3">
    <name type="scientific">Colletotrichum limetticola</name>
    <dbReference type="NCBI Taxonomy" id="1209924"/>
    <lineage>
        <taxon>Eukaryota</taxon>
        <taxon>Fungi</taxon>
        <taxon>Dikarya</taxon>
        <taxon>Ascomycota</taxon>
        <taxon>Pezizomycotina</taxon>
        <taxon>Sordariomycetes</taxon>
        <taxon>Hypocreomycetidae</taxon>
        <taxon>Glomerellales</taxon>
        <taxon>Glomerellaceae</taxon>
        <taxon>Colletotrichum</taxon>
        <taxon>Colletotrichum acutatum species complex</taxon>
    </lineage>
</organism>
<dbReference type="Proteomes" id="UP001169217">
    <property type="component" value="Unassembled WGS sequence"/>
</dbReference>
<feature type="region of interest" description="Disordered" evidence="1">
    <location>
        <begin position="1"/>
        <end position="33"/>
    </location>
</feature>
<comment type="caution">
    <text evidence="2">The sequence shown here is derived from an EMBL/GenBank/DDBJ whole genome shotgun (WGS) entry which is preliminary data.</text>
</comment>
<evidence type="ECO:0000313" key="2">
    <source>
        <dbReference type="EMBL" id="KAK0379523.1"/>
    </source>
</evidence>
<evidence type="ECO:0000256" key="1">
    <source>
        <dbReference type="SAM" id="MobiDB-lite"/>
    </source>
</evidence>
<reference evidence="2" key="1">
    <citation type="submission" date="2023-04" db="EMBL/GenBank/DDBJ databases">
        <title>Colletotrichum limetticola genome sequence.</title>
        <authorList>
            <person name="Baroncelli R."/>
        </authorList>
    </citation>
    <scope>NUCLEOTIDE SEQUENCE</scope>
    <source>
        <strain evidence="2">KLA-Anderson</strain>
    </source>
</reference>
<keyword evidence="3" id="KW-1185">Reference proteome</keyword>
<feature type="compositionally biased region" description="Low complexity" evidence="1">
    <location>
        <begin position="17"/>
        <end position="29"/>
    </location>
</feature>
<dbReference type="EMBL" id="JARUPT010000063">
    <property type="protein sequence ID" value="KAK0379523.1"/>
    <property type="molecule type" value="Genomic_DNA"/>
</dbReference>
<sequence>MQLTPIKVRGKRGKTASSKPQTKESSSSLAKKRASRLASRPVAKRFSLFEQNFPLEIAEHIFILSENLNLPRCSPRIGALLSGRSTLVNIIIAAFHPTWDCWFGVDKRVIKTALKQGAADDARGLWRYESFPELFPGDSEFQSSLLSSPWINVDVIFEARQVWAWRFARNRWYSHSHVSLKNEEDTEQDNPLEPPHDRIGGFGHFDSRGCFEYDWLSYGLNGSKPALDFYVDVHPKTTIPDDILTGPWTLEQQRLLFWLRRGGAKIQPETQTWETRTQTLRVGLQNAVTHRSPGNLDGRLIEMLLLVEDYFPSHALEDNASLWPLEILEEEHEKVGRLLAARARSTAGPLFELAELEKRMIEYHRRVVDLLTSRLSRHDRLAPSSIMAAGLLPQPRNR</sequence>
<gene>
    <name evidence="2" type="ORF">CLIM01_03097</name>
</gene>
<name>A0ABQ9Q747_9PEZI</name>
<proteinExistence type="predicted"/>